<comment type="caution">
    <text evidence="2">The sequence shown here is derived from an EMBL/GenBank/DDBJ whole genome shotgun (WGS) entry which is preliminary data.</text>
</comment>
<feature type="transmembrane region" description="Helical" evidence="1">
    <location>
        <begin position="20"/>
        <end position="39"/>
    </location>
</feature>
<evidence type="ECO:0000256" key="1">
    <source>
        <dbReference type="SAM" id="Phobius"/>
    </source>
</evidence>
<evidence type="ECO:0008006" key="4">
    <source>
        <dbReference type="Google" id="ProtNLM"/>
    </source>
</evidence>
<keyword evidence="1" id="KW-1133">Transmembrane helix</keyword>
<dbReference type="Proteomes" id="UP001139031">
    <property type="component" value="Unassembled WGS sequence"/>
</dbReference>
<keyword evidence="3" id="KW-1185">Reference proteome</keyword>
<gene>
    <name evidence="2" type="ORF">K7C98_04935</name>
</gene>
<keyword evidence="1" id="KW-0472">Membrane</keyword>
<keyword evidence="1" id="KW-0812">Transmembrane</keyword>
<proteinExistence type="predicted"/>
<sequence>MRDAPRSETPIPGPPPDPSRLSTAAVVVTLTPLVGLFVLDIVPVGQEIVGVALLACLPVGLLLGIAALIQHFRSPQLPGIGRAWFATIASLAQIALVASVVDALRHGLHGRVLRWRGRPVLPPVRVLAGPPPPMIGALEPADRLALANHWTRVAREEHASIGAFVRLGAALRHHRAPRALIDAAAVAARQEADHAARCFALASAYAGRSLVAGELPLPDAGPPTLVTLAVEALVDGCVAEGTGAAEAAALVRARSTVGPVHETLAVIARDEAEHAALSHAVLAWCLAVGGEPVRAAVTRAAARLIDHPAPMHGTTNSPVRRAHGMALRFEREAAWQAALASALTRAEEFQRPCAA</sequence>
<accession>A0ABS7TK38</accession>
<protein>
    <recommendedName>
        <fullName evidence="4">Ferritin-like domain-containing protein</fullName>
    </recommendedName>
</protein>
<evidence type="ECO:0000313" key="2">
    <source>
        <dbReference type="EMBL" id="MBZ5708593.1"/>
    </source>
</evidence>
<evidence type="ECO:0000313" key="3">
    <source>
        <dbReference type="Proteomes" id="UP001139031"/>
    </source>
</evidence>
<feature type="transmembrane region" description="Helical" evidence="1">
    <location>
        <begin position="84"/>
        <end position="104"/>
    </location>
</feature>
<feature type="transmembrane region" description="Helical" evidence="1">
    <location>
        <begin position="51"/>
        <end position="72"/>
    </location>
</feature>
<reference evidence="2" key="1">
    <citation type="submission" date="2021-08" db="EMBL/GenBank/DDBJ databases">
        <authorList>
            <person name="Stevens D.C."/>
        </authorList>
    </citation>
    <scope>NUCLEOTIDE SEQUENCE</scope>
    <source>
        <strain evidence="2">DSM 53165</strain>
    </source>
</reference>
<dbReference type="RefSeq" id="WP_224190339.1">
    <property type="nucleotide sequence ID" value="NZ_JAIRAU010000001.1"/>
</dbReference>
<name>A0ABS7TK38_9BACT</name>
<dbReference type="EMBL" id="JAIRAU010000001">
    <property type="protein sequence ID" value="MBZ5708593.1"/>
    <property type="molecule type" value="Genomic_DNA"/>
</dbReference>
<organism evidence="2 3">
    <name type="scientific">Nannocystis pusilla</name>
    <dbReference type="NCBI Taxonomy" id="889268"/>
    <lineage>
        <taxon>Bacteria</taxon>
        <taxon>Pseudomonadati</taxon>
        <taxon>Myxococcota</taxon>
        <taxon>Polyangia</taxon>
        <taxon>Nannocystales</taxon>
        <taxon>Nannocystaceae</taxon>
        <taxon>Nannocystis</taxon>
    </lineage>
</organism>